<comment type="caution">
    <text evidence="2">The sequence shown here is derived from an EMBL/GenBank/DDBJ whole genome shotgun (WGS) entry which is preliminary data.</text>
</comment>
<feature type="transmembrane region" description="Helical" evidence="1">
    <location>
        <begin position="89"/>
        <end position="112"/>
    </location>
</feature>
<feature type="transmembrane region" description="Helical" evidence="1">
    <location>
        <begin position="312"/>
        <end position="336"/>
    </location>
</feature>
<dbReference type="PANTHER" id="PTHR33115">
    <property type="entry name" value="ARM REPEAT SUPERFAMILY PROTEIN"/>
    <property type="match status" value="1"/>
</dbReference>
<evidence type="ECO:0000256" key="1">
    <source>
        <dbReference type="SAM" id="Phobius"/>
    </source>
</evidence>
<keyword evidence="1" id="KW-1133">Transmembrane helix</keyword>
<reference evidence="2" key="2">
    <citation type="submission" date="2021-02" db="EMBL/GenBank/DDBJ databases">
        <authorList>
            <person name="Kimball J.A."/>
            <person name="Haas M.W."/>
            <person name="Macchietto M."/>
            <person name="Kono T."/>
            <person name="Duquette J."/>
            <person name="Shao M."/>
        </authorList>
    </citation>
    <scope>NUCLEOTIDE SEQUENCE</scope>
    <source>
        <tissue evidence="2">Fresh leaf tissue</tissue>
    </source>
</reference>
<gene>
    <name evidence="2" type="ORF">GUJ93_ZPchr0013g33850</name>
</gene>
<reference evidence="2" key="1">
    <citation type="journal article" date="2021" name="bioRxiv">
        <title>Whole Genome Assembly and Annotation of Northern Wild Rice, Zizania palustris L., Supports a Whole Genome Duplication in the Zizania Genus.</title>
        <authorList>
            <person name="Haas M."/>
            <person name="Kono T."/>
            <person name="Macchietto M."/>
            <person name="Millas R."/>
            <person name="McGilp L."/>
            <person name="Shao M."/>
            <person name="Duquette J."/>
            <person name="Hirsch C.N."/>
            <person name="Kimball J."/>
        </authorList>
    </citation>
    <scope>NUCLEOTIDE SEQUENCE</scope>
    <source>
        <tissue evidence="2">Fresh leaf tissue</tissue>
    </source>
</reference>
<feature type="transmembrane region" description="Helical" evidence="1">
    <location>
        <begin position="189"/>
        <end position="208"/>
    </location>
</feature>
<feature type="transmembrane region" description="Helical" evidence="1">
    <location>
        <begin position="214"/>
        <end position="233"/>
    </location>
</feature>
<evidence type="ECO:0000313" key="2">
    <source>
        <dbReference type="EMBL" id="KAG8099226.1"/>
    </source>
</evidence>
<name>A0A8J5WWW4_ZIZPA</name>
<organism evidence="2 3">
    <name type="scientific">Zizania palustris</name>
    <name type="common">Northern wild rice</name>
    <dbReference type="NCBI Taxonomy" id="103762"/>
    <lineage>
        <taxon>Eukaryota</taxon>
        <taxon>Viridiplantae</taxon>
        <taxon>Streptophyta</taxon>
        <taxon>Embryophyta</taxon>
        <taxon>Tracheophyta</taxon>
        <taxon>Spermatophyta</taxon>
        <taxon>Magnoliopsida</taxon>
        <taxon>Liliopsida</taxon>
        <taxon>Poales</taxon>
        <taxon>Poaceae</taxon>
        <taxon>BOP clade</taxon>
        <taxon>Oryzoideae</taxon>
        <taxon>Oryzeae</taxon>
        <taxon>Zizaniinae</taxon>
        <taxon>Zizania</taxon>
    </lineage>
</organism>
<feature type="transmembrane region" description="Helical" evidence="1">
    <location>
        <begin position="151"/>
        <end position="168"/>
    </location>
</feature>
<keyword evidence="3" id="KW-1185">Reference proteome</keyword>
<proteinExistence type="predicted"/>
<sequence length="781" mass="87418">MFQNRKNYNNTFFYFFLIAPCVAYRRMFSQSSRLEYQFFFRTRGAFRRPRLSRLVLIVCSAEILVLAMAKLASSLERRVGPVNVTPFAILGVEMLLFVLAKLALPVILNLLCDPHSRAMSLWSPMAAVLLLIPCLFLETSIPKSHQDRLHAAKRVFVSLLAAVVLVTTSRLRFQCITSVVDGPVCQKMLFLPILRPTILFLCMCTVIGMLGYLYWGSAFVGLVVFFLVFALVVESFGNLQIPAAVARIVIALIQPTTSFCVDHVQSVVAQLMTEATDAYVHLNITKKCTRKHTYPEGTSDDAQKNFIYSLSIFYLIVLVQGVLYIGACVLEMFSFIPRRLLLHRSRFRRRWGMKCVDMYYSYVFEQCSSGGVLAPAPTIMELTGFAMDLTSSDSPSNQLNGVRMLHSFLKGENDSKALQLLRRSSSTATLGTLVSMLGWTSSEDAETRLFAAKVVGELAKHLQIVVIPGSMQNISSLLGTDAQLKRRNPLLCTYESQERRQDTVVDAGDDQAQAHTQDDVRLRQNCLMLECWQWMSEWCRIQKEEPFTDQDLLLPVLGMSILDTLACCGPDNCLEISRATNLIPKIVGYSHEQQPKILKSSSLKLLRKLSNTGGETGMTLRHKMSEHPLLLGNLAEILGDTGCSKEQKKLAAEILRNLAIDKNTRREIGRIRAIISRLIYAFLAQHAPSSPCSSDWSLQMTAGQALSMLTMESVDNCSAMLKEPGRALIRELTSMIQDDRCRYVAASLLQNLCLHAQSNLSSSDLTELSHSLRQVRPANPS</sequence>
<dbReference type="PANTHER" id="PTHR33115:SF57">
    <property type="entry name" value="OS07G0653900 PROTEIN"/>
    <property type="match status" value="1"/>
</dbReference>
<dbReference type="Proteomes" id="UP000729402">
    <property type="component" value="Unassembled WGS sequence"/>
</dbReference>
<protein>
    <recommendedName>
        <fullName evidence="4">BLE2 protein</fullName>
    </recommendedName>
</protein>
<evidence type="ECO:0008006" key="4">
    <source>
        <dbReference type="Google" id="ProtNLM"/>
    </source>
</evidence>
<accession>A0A8J5WWW4</accession>
<keyword evidence="1" id="KW-0812">Transmembrane</keyword>
<dbReference type="EMBL" id="JAAALK010000079">
    <property type="protein sequence ID" value="KAG8099226.1"/>
    <property type="molecule type" value="Genomic_DNA"/>
</dbReference>
<dbReference type="OrthoDB" id="688104at2759"/>
<feature type="transmembrane region" description="Helical" evidence="1">
    <location>
        <begin position="50"/>
        <end position="69"/>
    </location>
</feature>
<dbReference type="AlphaFoldDB" id="A0A8J5WWW4"/>
<feature type="transmembrane region" description="Helical" evidence="1">
    <location>
        <begin position="12"/>
        <end position="29"/>
    </location>
</feature>
<evidence type="ECO:0000313" key="3">
    <source>
        <dbReference type="Proteomes" id="UP000729402"/>
    </source>
</evidence>
<feature type="transmembrane region" description="Helical" evidence="1">
    <location>
        <begin position="119"/>
        <end position="139"/>
    </location>
</feature>
<keyword evidence="1" id="KW-0472">Membrane</keyword>